<organism evidence="3 4">
    <name type="scientific">Pseudoleptotrichia goodfellowii F0264</name>
    <dbReference type="NCBI Taxonomy" id="596323"/>
    <lineage>
        <taxon>Bacteria</taxon>
        <taxon>Fusobacteriati</taxon>
        <taxon>Fusobacteriota</taxon>
        <taxon>Fusobacteriia</taxon>
        <taxon>Fusobacteriales</taxon>
        <taxon>Leptotrichiaceae</taxon>
        <taxon>Pseudoleptotrichia</taxon>
    </lineage>
</organism>
<dbReference type="Pfam" id="PF01817">
    <property type="entry name" value="CM_2"/>
    <property type="match status" value="1"/>
</dbReference>
<dbReference type="InterPro" id="IPR002701">
    <property type="entry name" value="CM_II_prokaryot"/>
</dbReference>
<dbReference type="NCBIfam" id="TIGR01805">
    <property type="entry name" value="CM_mono_grmpos"/>
    <property type="match status" value="1"/>
</dbReference>
<proteinExistence type="predicted"/>
<dbReference type="AlphaFoldDB" id="D0GM96"/>
<dbReference type="eggNOG" id="COG1605">
    <property type="taxonomic scope" value="Bacteria"/>
</dbReference>
<evidence type="ECO:0000313" key="4">
    <source>
        <dbReference type="Proteomes" id="UP000004226"/>
    </source>
</evidence>
<evidence type="ECO:0000259" key="2">
    <source>
        <dbReference type="PROSITE" id="PS51168"/>
    </source>
</evidence>
<dbReference type="PANTHER" id="PTHR38041">
    <property type="entry name" value="CHORISMATE MUTASE"/>
    <property type="match status" value="1"/>
</dbReference>
<dbReference type="PANTHER" id="PTHR38041:SF1">
    <property type="entry name" value="CHORISMATE MUTASE"/>
    <property type="match status" value="1"/>
</dbReference>
<dbReference type="GO" id="GO:0046417">
    <property type="term" value="P:chorismate metabolic process"/>
    <property type="evidence" value="ECO:0007669"/>
    <property type="project" value="InterPro"/>
</dbReference>
<dbReference type="InterPro" id="IPR036979">
    <property type="entry name" value="CM_dom_sf"/>
</dbReference>
<dbReference type="RefSeq" id="WP_006807605.1">
    <property type="nucleotide sequence ID" value="NZ_ADAD01000130.1"/>
</dbReference>
<dbReference type="PROSITE" id="PS51168">
    <property type="entry name" value="CHORISMATE_MUT_2"/>
    <property type="match status" value="1"/>
</dbReference>
<feature type="domain" description="Chorismate mutase" evidence="2">
    <location>
        <begin position="3"/>
        <end position="68"/>
    </location>
</feature>
<dbReference type="InterPro" id="IPR051331">
    <property type="entry name" value="Chorismate_mutase-related"/>
</dbReference>
<protein>
    <submittedName>
        <fullName evidence="3">Chorismate mutase</fullName>
        <ecNumber evidence="3">5.4.99.5</ecNumber>
    </submittedName>
</protein>
<gene>
    <name evidence="3" type="ORF">HMPREF0554_1451</name>
</gene>
<dbReference type="EC" id="5.4.99.5" evidence="3"/>
<reference evidence="3 4" key="1">
    <citation type="submission" date="2009-10" db="EMBL/GenBank/DDBJ databases">
        <authorList>
            <person name="Harkins D.M."/>
            <person name="Madupu R."/>
            <person name="Durkin A.S."/>
            <person name="Torralba M."/>
            <person name="Methe B."/>
            <person name="Sutton G.G."/>
            <person name="Strausberg R.L."/>
            <person name="Nelson K.E."/>
        </authorList>
    </citation>
    <scope>NUCLEOTIDE SEQUENCE [LARGE SCALE GENOMIC DNA]</scope>
    <source>
        <strain evidence="3 4">F0264</strain>
    </source>
</reference>
<dbReference type="SUPFAM" id="SSF48600">
    <property type="entry name" value="Chorismate mutase II"/>
    <property type="match status" value="1"/>
</dbReference>
<evidence type="ECO:0000256" key="1">
    <source>
        <dbReference type="ARBA" id="ARBA00023235"/>
    </source>
</evidence>
<dbReference type="InterPro" id="IPR036263">
    <property type="entry name" value="Chorismate_II_sf"/>
</dbReference>
<dbReference type="InterPro" id="IPR011279">
    <property type="entry name" value="Chorismate_mutase_GmP"/>
</dbReference>
<accession>D0GM96</accession>
<evidence type="ECO:0000313" key="3">
    <source>
        <dbReference type="EMBL" id="EEY34785.1"/>
    </source>
</evidence>
<keyword evidence="1 3" id="KW-0413">Isomerase</keyword>
<dbReference type="Gene3D" id="1.20.59.10">
    <property type="entry name" value="Chorismate mutase"/>
    <property type="match status" value="1"/>
</dbReference>
<keyword evidence="4" id="KW-1185">Reference proteome</keyword>
<dbReference type="SMART" id="SM00830">
    <property type="entry name" value="CM_2"/>
    <property type="match status" value="1"/>
</dbReference>
<dbReference type="Proteomes" id="UP000004226">
    <property type="component" value="Unassembled WGS sequence"/>
</dbReference>
<dbReference type="GO" id="GO:0009697">
    <property type="term" value="P:salicylic acid biosynthetic process"/>
    <property type="evidence" value="ECO:0007669"/>
    <property type="project" value="TreeGrafter"/>
</dbReference>
<dbReference type="GO" id="GO:0004106">
    <property type="term" value="F:chorismate mutase activity"/>
    <property type="evidence" value="ECO:0007669"/>
    <property type="project" value="UniProtKB-EC"/>
</dbReference>
<dbReference type="EMBL" id="ADAD01000130">
    <property type="protein sequence ID" value="EEY34785.1"/>
    <property type="molecule type" value="Genomic_DNA"/>
</dbReference>
<sequence>MNNGKKYNLSEIREKIDKIDKEIVELIEKRLEIVKEVALYKKENNMKVFDSKREKEVLEKNLLNIKKC</sequence>
<comment type="caution">
    <text evidence="3">The sequence shown here is derived from an EMBL/GenBank/DDBJ whole genome shotgun (WGS) entry which is preliminary data.</text>
</comment>
<name>D0GM96_9FUSO</name>